<protein>
    <submittedName>
        <fullName evidence="1">Uncharacterized protein</fullName>
    </submittedName>
</protein>
<reference evidence="1" key="1">
    <citation type="journal article" date="2019" name="Science">
        <title>Mutation of a bHLH transcription factor allowed almond domestication.</title>
        <authorList>
            <person name="Sanchez-Perez R."/>
            <person name="Pavan S."/>
            <person name="Mazzeo R."/>
            <person name="Moldovan C."/>
            <person name="Aiese Cigliano R."/>
            <person name="Del Cueto J."/>
            <person name="Ricciardi F."/>
            <person name="Lotti C."/>
            <person name="Ricciardi L."/>
            <person name="Dicenta F."/>
            <person name="Lopez-Marques R.L."/>
            <person name="Lindberg Moller B."/>
        </authorList>
    </citation>
    <scope>NUCLEOTIDE SEQUENCE</scope>
</reference>
<proteinExistence type="predicted"/>
<evidence type="ECO:0000313" key="1">
    <source>
        <dbReference type="EMBL" id="BBH04396.1"/>
    </source>
</evidence>
<organism evidence="1">
    <name type="scientific">Prunus dulcis</name>
    <name type="common">Almond</name>
    <name type="synonym">Amygdalus dulcis</name>
    <dbReference type="NCBI Taxonomy" id="3755"/>
    <lineage>
        <taxon>Eukaryota</taxon>
        <taxon>Viridiplantae</taxon>
        <taxon>Streptophyta</taxon>
        <taxon>Embryophyta</taxon>
        <taxon>Tracheophyta</taxon>
        <taxon>Spermatophyta</taxon>
        <taxon>Magnoliopsida</taxon>
        <taxon>eudicotyledons</taxon>
        <taxon>Gunneridae</taxon>
        <taxon>Pentapetalae</taxon>
        <taxon>rosids</taxon>
        <taxon>fabids</taxon>
        <taxon>Rosales</taxon>
        <taxon>Rosaceae</taxon>
        <taxon>Amygdaloideae</taxon>
        <taxon>Amygdaleae</taxon>
        <taxon>Prunus</taxon>
    </lineage>
</organism>
<name>A0A4Y1RKI7_PRUDU</name>
<gene>
    <name evidence="1" type="ORF">Prudu_015530</name>
</gene>
<accession>A0A4Y1RKI7</accession>
<dbReference type="EMBL" id="AP019302">
    <property type="protein sequence ID" value="BBH04396.1"/>
    <property type="molecule type" value="Genomic_DNA"/>
</dbReference>
<sequence length="93" mass="10826">MRTLVMMNPIGVFGLVSGELSVLGCHYRFKDSIAKSVSYLFMRMQRLRRLSKIARSSEKWAYYRNYVVCLVCTQPVCICISHMQLHDDNAMQE</sequence>
<dbReference type="AlphaFoldDB" id="A0A4Y1RKI7"/>